<dbReference type="CDD" id="cd05474">
    <property type="entry name" value="SAP_like"/>
    <property type="match status" value="1"/>
</dbReference>
<keyword evidence="12" id="KW-1185">Reference proteome</keyword>
<feature type="disulfide bond" evidence="7">
    <location>
        <begin position="340"/>
        <end position="375"/>
    </location>
</feature>
<keyword evidence="2 8" id="KW-0645">Protease</keyword>
<dbReference type="MEROPS" id="A01.031"/>
<dbReference type="FunFam" id="2.40.70.10:FF:000011">
    <property type="entry name" value="Aspartic protease"/>
    <property type="match status" value="1"/>
</dbReference>
<dbReference type="Proteomes" id="UP000005220">
    <property type="component" value="Chromosome 8"/>
</dbReference>
<dbReference type="HOGENOM" id="CLU_013253_9_1_1"/>
<dbReference type="EMBL" id="HE650828">
    <property type="protein sequence ID" value="CCF59639.1"/>
    <property type="molecule type" value="Genomic_DNA"/>
</dbReference>
<evidence type="ECO:0000256" key="5">
    <source>
        <dbReference type="ARBA" id="ARBA00022801"/>
    </source>
</evidence>
<reference evidence="11 12" key="1">
    <citation type="journal article" date="2011" name="Proc. Natl. Acad. Sci. U.S.A.">
        <title>Evolutionary erosion of yeast sex chromosomes by mating-type switching accidents.</title>
        <authorList>
            <person name="Gordon J.L."/>
            <person name="Armisen D."/>
            <person name="Proux-Wera E."/>
            <person name="Oheigeartaigh S.S."/>
            <person name="Byrne K.P."/>
            <person name="Wolfe K.H."/>
        </authorList>
    </citation>
    <scope>NUCLEOTIDE SEQUENCE [LARGE SCALE GENOMIC DNA]</scope>
    <source>
        <strain evidence="12">ATCC 22294 / BCRC 22015 / CBS 2517 / CECT 1963 / NBRC 1671 / NRRL Y-8276</strain>
    </source>
</reference>
<dbReference type="PANTHER" id="PTHR47966:SF65">
    <property type="entry name" value="ASPARTIC-TYPE ENDOPEPTIDASE"/>
    <property type="match status" value="1"/>
</dbReference>
<dbReference type="Gene3D" id="2.40.70.10">
    <property type="entry name" value="Acid Proteases"/>
    <property type="match status" value="2"/>
</dbReference>
<evidence type="ECO:0000313" key="11">
    <source>
        <dbReference type="EMBL" id="CCF59639.1"/>
    </source>
</evidence>
<sequence length="521" mass="56495">MILLAYLVESLFFIPNYSLSLPQIGGGDSKQPDYVNLKFKKTYGDSFEGSTTWSALAKRTRGYELVDLVNRQNFYSVDLDIGTPSQTITVLVDTGSSDLWVTGSDNPYCVSVKSNLVSSTNKFDCNTYGTFDKNQSSTWSSNDTLFSITYGDTSFARGTWGQDKLHLDDLDVSGLSFAVANVTNSTVGVLGIGLPGLEVTYINAPRNRYQYDNFPMILKNSGATHSNLYSLHLDHPEAEHGTVLFGAVDHSKYTGSLYTIPLVNTLKTHGFSDPAKFEVTLQGVGIVANNTQTTLTNTKIAALLDSGTTLTYLPQALVQVIADSIGARWSSRYGYYIVSCRAVENSDTTLVFDFGGFHINGKLTDFIVETFGNVCLLTIIEETGSNSAILGDNFLINAYVVFDLENNEISMAQALHNVDDDQDIEIVTSNAGVASAVTALGYSSTWTAEPSTIETFAGDIFTVSAGATANYTTAKTRQSSSDTESNTASTSMNRKNLANMNVPFTFLYSFPLLGSIIACIL</sequence>
<evidence type="ECO:0000259" key="10">
    <source>
        <dbReference type="PROSITE" id="PS51767"/>
    </source>
</evidence>
<dbReference type="PROSITE" id="PS00141">
    <property type="entry name" value="ASP_PROTEASE"/>
    <property type="match status" value="2"/>
</dbReference>
<dbReference type="GO" id="GO:0007323">
    <property type="term" value="P:peptide pheromone maturation"/>
    <property type="evidence" value="ECO:0007669"/>
    <property type="project" value="EnsemblFungi"/>
</dbReference>
<evidence type="ECO:0000256" key="9">
    <source>
        <dbReference type="SAM" id="SignalP"/>
    </source>
</evidence>
<feature type="active site" evidence="6">
    <location>
        <position position="305"/>
    </location>
</feature>
<dbReference type="SUPFAM" id="SSF50630">
    <property type="entry name" value="Acid proteases"/>
    <property type="match status" value="1"/>
</dbReference>
<dbReference type="Pfam" id="PF00026">
    <property type="entry name" value="Asp"/>
    <property type="match status" value="1"/>
</dbReference>
<dbReference type="GeneID" id="13887635"/>
<dbReference type="InterPro" id="IPR021109">
    <property type="entry name" value="Peptidase_aspartic_dom_sf"/>
</dbReference>
<feature type="domain" description="Peptidase A1" evidence="10">
    <location>
        <begin position="75"/>
        <end position="412"/>
    </location>
</feature>
<evidence type="ECO:0000256" key="1">
    <source>
        <dbReference type="ARBA" id="ARBA00007447"/>
    </source>
</evidence>
<proteinExistence type="inferred from homology"/>
<dbReference type="InterPro" id="IPR001969">
    <property type="entry name" value="Aspartic_peptidase_AS"/>
</dbReference>
<keyword evidence="5 8" id="KW-0378">Hydrolase</keyword>
<dbReference type="RefSeq" id="XP_003958774.1">
    <property type="nucleotide sequence ID" value="XM_003958725.1"/>
</dbReference>
<dbReference type="KEGG" id="kaf:KAFR_0H02300"/>
<evidence type="ECO:0000256" key="8">
    <source>
        <dbReference type="RuleBase" id="RU000454"/>
    </source>
</evidence>
<dbReference type="GO" id="GO:0001402">
    <property type="term" value="P:signal transduction involved in filamentous growth"/>
    <property type="evidence" value="ECO:0007669"/>
    <property type="project" value="EnsemblFungi"/>
</dbReference>
<evidence type="ECO:0000256" key="2">
    <source>
        <dbReference type="ARBA" id="ARBA00022670"/>
    </source>
</evidence>
<dbReference type="InParanoid" id="H2AZ83"/>
<evidence type="ECO:0000256" key="3">
    <source>
        <dbReference type="ARBA" id="ARBA00022729"/>
    </source>
</evidence>
<dbReference type="eggNOG" id="KOG1339">
    <property type="taxonomic scope" value="Eukaryota"/>
</dbReference>
<evidence type="ECO:0000256" key="6">
    <source>
        <dbReference type="PIRSR" id="PIRSR601461-1"/>
    </source>
</evidence>
<evidence type="ECO:0000256" key="4">
    <source>
        <dbReference type="ARBA" id="ARBA00022750"/>
    </source>
</evidence>
<dbReference type="InterPro" id="IPR001461">
    <property type="entry name" value="Aspartic_peptidase_A1"/>
</dbReference>
<evidence type="ECO:0000256" key="7">
    <source>
        <dbReference type="PIRSR" id="PIRSR601461-2"/>
    </source>
</evidence>
<gene>
    <name evidence="11" type="primary">KAFR0H02300</name>
    <name evidence="11" type="ORF">KAFR_0H02300</name>
</gene>
<keyword evidence="7" id="KW-1015">Disulfide bond</keyword>
<accession>H2AZ83</accession>
<dbReference type="PROSITE" id="PS51767">
    <property type="entry name" value="PEPTIDASE_A1"/>
    <property type="match status" value="1"/>
</dbReference>
<protein>
    <recommendedName>
        <fullName evidence="10">Peptidase A1 domain-containing protein</fullName>
    </recommendedName>
</protein>
<keyword evidence="4 8" id="KW-0064">Aspartyl protease</keyword>
<dbReference type="STRING" id="1071382.H2AZ83"/>
<organism evidence="11 12">
    <name type="scientific">Kazachstania africana (strain ATCC 22294 / BCRC 22015 / CBS 2517 / CECT 1963 / NBRC 1671 / NRRL Y-8276)</name>
    <name type="common">Yeast</name>
    <name type="synonym">Kluyveromyces africanus</name>
    <dbReference type="NCBI Taxonomy" id="1071382"/>
    <lineage>
        <taxon>Eukaryota</taxon>
        <taxon>Fungi</taxon>
        <taxon>Dikarya</taxon>
        <taxon>Ascomycota</taxon>
        <taxon>Saccharomycotina</taxon>
        <taxon>Saccharomycetes</taxon>
        <taxon>Saccharomycetales</taxon>
        <taxon>Saccharomycetaceae</taxon>
        <taxon>Kazachstania</taxon>
    </lineage>
</organism>
<dbReference type="GO" id="GO:0005886">
    <property type="term" value="C:plasma membrane"/>
    <property type="evidence" value="ECO:0007669"/>
    <property type="project" value="EnsemblFungi"/>
</dbReference>
<name>H2AZ83_KAZAF</name>
<dbReference type="OrthoDB" id="771136at2759"/>
<comment type="similarity">
    <text evidence="1 8">Belongs to the peptidase A1 family.</text>
</comment>
<evidence type="ECO:0000313" key="12">
    <source>
        <dbReference type="Proteomes" id="UP000005220"/>
    </source>
</evidence>
<dbReference type="GO" id="GO:0004190">
    <property type="term" value="F:aspartic-type endopeptidase activity"/>
    <property type="evidence" value="ECO:0007669"/>
    <property type="project" value="UniProtKB-KW"/>
</dbReference>
<dbReference type="PANTHER" id="PTHR47966">
    <property type="entry name" value="BETA-SITE APP-CLEAVING ENZYME, ISOFORM A-RELATED"/>
    <property type="match status" value="1"/>
</dbReference>
<dbReference type="FunFam" id="2.40.70.10:FF:000023">
    <property type="entry name" value="Aspartic protease"/>
    <property type="match status" value="1"/>
</dbReference>
<keyword evidence="3 9" id="KW-0732">Signal</keyword>
<feature type="chain" id="PRO_5003559737" description="Peptidase A1 domain-containing protein" evidence="9">
    <location>
        <begin position="19"/>
        <end position="521"/>
    </location>
</feature>
<dbReference type="InterPro" id="IPR033121">
    <property type="entry name" value="PEPTIDASE_A1"/>
</dbReference>
<feature type="signal peptide" evidence="9">
    <location>
        <begin position="1"/>
        <end position="18"/>
    </location>
</feature>
<dbReference type="GO" id="GO:0016485">
    <property type="term" value="P:protein processing"/>
    <property type="evidence" value="ECO:0007669"/>
    <property type="project" value="EnsemblFungi"/>
</dbReference>
<dbReference type="InterPro" id="IPR033876">
    <property type="entry name" value="SAP-like"/>
</dbReference>
<feature type="active site" evidence="6">
    <location>
        <position position="93"/>
    </location>
</feature>
<dbReference type="PRINTS" id="PR00792">
    <property type="entry name" value="PEPSIN"/>
</dbReference>
<dbReference type="AlphaFoldDB" id="H2AZ83"/>
<dbReference type="GO" id="GO:0031505">
    <property type="term" value="P:fungal-type cell wall organization"/>
    <property type="evidence" value="ECO:0007669"/>
    <property type="project" value="EnsemblFungi"/>
</dbReference>